<protein>
    <submittedName>
        <fullName evidence="1">Uncharacterized protein</fullName>
    </submittedName>
</protein>
<dbReference type="STRING" id="1302685.SAMN05444408_105216"/>
<name>A0A1M4X7Q1_9FLAO</name>
<gene>
    <name evidence="1" type="ORF">SAMN05444408_105216</name>
</gene>
<proteinExistence type="predicted"/>
<evidence type="ECO:0000313" key="1">
    <source>
        <dbReference type="EMBL" id="SHE89152.1"/>
    </source>
</evidence>
<organism evidence="1 2">
    <name type="scientific">Chryseobacterium takakiae</name>
    <dbReference type="NCBI Taxonomy" id="1302685"/>
    <lineage>
        <taxon>Bacteria</taxon>
        <taxon>Pseudomonadati</taxon>
        <taxon>Bacteroidota</taxon>
        <taxon>Flavobacteriia</taxon>
        <taxon>Flavobacteriales</taxon>
        <taxon>Weeksellaceae</taxon>
        <taxon>Chryseobacterium group</taxon>
        <taxon>Chryseobacterium</taxon>
    </lineage>
</organism>
<evidence type="ECO:0000313" key="2">
    <source>
        <dbReference type="Proteomes" id="UP000184236"/>
    </source>
</evidence>
<dbReference type="OrthoDB" id="637901at2"/>
<reference evidence="2" key="1">
    <citation type="submission" date="2016-11" db="EMBL/GenBank/DDBJ databases">
        <authorList>
            <person name="Varghese N."/>
            <person name="Submissions S."/>
        </authorList>
    </citation>
    <scope>NUCLEOTIDE SEQUENCE [LARGE SCALE GENOMIC DNA]</scope>
    <source>
        <strain evidence="2">DSM 26898</strain>
    </source>
</reference>
<dbReference type="Proteomes" id="UP000184236">
    <property type="component" value="Unassembled WGS sequence"/>
</dbReference>
<sequence>MKKKVAAFILLILLVYGYFILYHRNKELKYIPQNADAVVLLDVKKATRQYLLSFLGNPSVWGQSETKDKKGMSIKDSGVKIPDFLQVFHLEKTGFSDWYCILELKDKSKFLIYLNQNGFSRKGNDLFQKGHFFIKMEGSYCIAGTSDSAFENIKSLFQKFSQRTNFSSDDFIDGSLGSISLISNNKIRNFPICLNSDNIEISNGQKEDFYSIIDKLEKNNYFIDAELNKGNIESITSVFNRYISDSVQINSLKATAVLKQVNDTIITYSYDDDFNEIEKKTIQKIVQPDYAISLSTSHADKALQYFRNKKWVNAQSQFTAIPFQPNIIEKNPEGLEIYSTKKMFKAPNRFNTNYIFIKNKTLLFSKLKFLNSKERNIISDINSIFYGNEGQKYYLRLQFKKGNLPLMLRWQNN</sequence>
<dbReference type="AlphaFoldDB" id="A0A1M4X7Q1"/>
<dbReference type="RefSeq" id="WP_072884453.1">
    <property type="nucleotide sequence ID" value="NZ_FQVO01000005.1"/>
</dbReference>
<dbReference type="EMBL" id="FQVO01000005">
    <property type="protein sequence ID" value="SHE89152.1"/>
    <property type="molecule type" value="Genomic_DNA"/>
</dbReference>
<keyword evidence="2" id="KW-1185">Reference proteome</keyword>
<accession>A0A1M4X7Q1</accession>